<name>A0ABW6CIR4_9CAUL</name>
<dbReference type="InterPro" id="IPR013100">
    <property type="entry name" value="LEH"/>
</dbReference>
<dbReference type="EMBL" id="JAOTJD010000004">
    <property type="protein sequence ID" value="MFD3262967.1"/>
    <property type="molecule type" value="Genomic_DNA"/>
</dbReference>
<reference evidence="2 3" key="1">
    <citation type="submission" date="2022-09" db="EMBL/GenBank/DDBJ databases">
        <title>New species of Phenylobacterium.</title>
        <authorList>
            <person name="Mieszkin S."/>
        </authorList>
    </citation>
    <scope>NUCLEOTIDE SEQUENCE [LARGE SCALE GENOMIC DNA]</scope>
    <source>
        <strain evidence="2 3">HK31-G</strain>
    </source>
</reference>
<keyword evidence="3" id="KW-1185">Reference proteome</keyword>
<proteinExistence type="predicted"/>
<dbReference type="RefSeq" id="WP_377367540.1">
    <property type="nucleotide sequence ID" value="NZ_JAOTJD010000004.1"/>
</dbReference>
<dbReference type="Pfam" id="PF07858">
    <property type="entry name" value="LEH"/>
    <property type="match status" value="1"/>
</dbReference>
<comment type="caution">
    <text evidence="2">The sequence shown here is derived from an EMBL/GenBank/DDBJ whole genome shotgun (WGS) entry which is preliminary data.</text>
</comment>
<organism evidence="2 3">
    <name type="scientific">Phenylobacterium ferrooxidans</name>
    <dbReference type="NCBI Taxonomy" id="2982689"/>
    <lineage>
        <taxon>Bacteria</taxon>
        <taxon>Pseudomonadati</taxon>
        <taxon>Pseudomonadota</taxon>
        <taxon>Alphaproteobacteria</taxon>
        <taxon>Caulobacterales</taxon>
        <taxon>Caulobacteraceae</taxon>
        <taxon>Phenylobacterium</taxon>
    </lineage>
</organism>
<sequence length="128" mass="14228">MITALSPTDLVLQFMKLMEALDYDAGLKLVSDSCEYTNPPPLGTVRGPAGIRAVLEPFFAPTRENDFQILRAAASGPVVLLERLDRHLFGDKWVELPVTGVYEVHDGKITYWRDYFDAATIMSQLPAA</sequence>
<feature type="domain" description="Limonene-1,2-epoxide hydrolase" evidence="1">
    <location>
        <begin position="7"/>
        <end position="125"/>
    </location>
</feature>
<gene>
    <name evidence="2" type="ORF">OCL97_03190</name>
</gene>
<dbReference type="Proteomes" id="UP001598130">
    <property type="component" value="Unassembled WGS sequence"/>
</dbReference>
<evidence type="ECO:0000259" key="1">
    <source>
        <dbReference type="Pfam" id="PF07858"/>
    </source>
</evidence>
<dbReference type="SUPFAM" id="SSF54427">
    <property type="entry name" value="NTF2-like"/>
    <property type="match status" value="1"/>
</dbReference>
<dbReference type="Gene3D" id="3.10.450.50">
    <property type="match status" value="1"/>
</dbReference>
<accession>A0ABW6CIR4</accession>
<evidence type="ECO:0000313" key="3">
    <source>
        <dbReference type="Proteomes" id="UP001598130"/>
    </source>
</evidence>
<protein>
    <submittedName>
        <fullName evidence="2">Nuclear transport factor 2 family protein</fullName>
    </submittedName>
</protein>
<dbReference type="InterPro" id="IPR032710">
    <property type="entry name" value="NTF2-like_dom_sf"/>
</dbReference>
<evidence type="ECO:0000313" key="2">
    <source>
        <dbReference type="EMBL" id="MFD3262967.1"/>
    </source>
</evidence>